<dbReference type="EMBL" id="BSFH01000094">
    <property type="protein sequence ID" value="GLK65685.1"/>
    <property type="molecule type" value="Genomic_DNA"/>
</dbReference>
<evidence type="ECO:0000313" key="2">
    <source>
        <dbReference type="Proteomes" id="UP001143349"/>
    </source>
</evidence>
<accession>A0AAD3RV60</accession>
<reference evidence="1" key="1">
    <citation type="journal article" date="2014" name="Int. J. Syst. Evol. Microbiol.">
        <title>Complete genome sequence of Corynebacterium casei LMG S-19264T (=DSM 44701T), isolated from a smear-ripened cheese.</title>
        <authorList>
            <consortium name="US DOE Joint Genome Institute (JGI-PGF)"/>
            <person name="Walter F."/>
            <person name="Albersmeier A."/>
            <person name="Kalinowski J."/>
            <person name="Ruckert C."/>
        </authorList>
    </citation>
    <scope>NUCLEOTIDE SEQUENCE</scope>
    <source>
        <strain evidence="1">VKM B-2222</strain>
    </source>
</reference>
<reference evidence="1" key="2">
    <citation type="submission" date="2023-01" db="EMBL/GenBank/DDBJ databases">
        <authorList>
            <person name="Sun Q."/>
            <person name="Evtushenko L."/>
        </authorList>
    </citation>
    <scope>NUCLEOTIDE SEQUENCE</scope>
    <source>
        <strain evidence="1">VKM B-2222</strain>
    </source>
</reference>
<dbReference type="AlphaFoldDB" id="A0AAD3RV60"/>
<proteinExistence type="predicted"/>
<sequence length="108" mass="11416">MTAACLDDALNNDDMPITGTKTAGAGLLILRRMITGIRTGKVRKADHGMTLKGGKGLSATPIFAVLCACGHNTRKTLTHLRALLSLLLQRVAAILGQENPRIKVKIAA</sequence>
<dbReference type="Proteomes" id="UP001143349">
    <property type="component" value="Unassembled WGS sequence"/>
</dbReference>
<gene>
    <name evidence="1" type="ORF">GCM10017635_31620</name>
</gene>
<comment type="caution">
    <text evidence="1">The sequence shown here is derived from an EMBL/GenBank/DDBJ whole genome shotgun (WGS) entry which is preliminary data.</text>
</comment>
<keyword evidence="2" id="KW-1185">Reference proteome</keyword>
<evidence type="ECO:0000313" key="1">
    <source>
        <dbReference type="EMBL" id="GLK65685.1"/>
    </source>
</evidence>
<evidence type="ECO:0008006" key="3">
    <source>
        <dbReference type="Google" id="ProtNLM"/>
    </source>
</evidence>
<organism evidence="1 2">
    <name type="scientific">Paracoccus kondratievae</name>
    <dbReference type="NCBI Taxonomy" id="135740"/>
    <lineage>
        <taxon>Bacteria</taxon>
        <taxon>Pseudomonadati</taxon>
        <taxon>Pseudomonadota</taxon>
        <taxon>Alphaproteobacteria</taxon>
        <taxon>Rhodobacterales</taxon>
        <taxon>Paracoccaceae</taxon>
        <taxon>Paracoccus</taxon>
    </lineage>
</organism>
<name>A0AAD3RV60_9RHOB</name>
<protein>
    <recommendedName>
        <fullName evidence="3">Transposase DDE domain-containing protein</fullName>
    </recommendedName>
</protein>